<name>X1HJ22_9ZZZZ</name>
<gene>
    <name evidence="1" type="ORF">S03H2_40488</name>
</gene>
<proteinExistence type="predicted"/>
<dbReference type="InterPro" id="IPR036052">
    <property type="entry name" value="TrpB-like_PALP_sf"/>
</dbReference>
<feature type="non-terminal residue" evidence="1">
    <location>
        <position position="38"/>
    </location>
</feature>
<dbReference type="EMBL" id="BARU01025106">
    <property type="protein sequence ID" value="GAH57040.1"/>
    <property type="molecule type" value="Genomic_DNA"/>
</dbReference>
<evidence type="ECO:0000313" key="1">
    <source>
        <dbReference type="EMBL" id="GAH57040.1"/>
    </source>
</evidence>
<accession>X1HJ22</accession>
<dbReference type="Gene3D" id="3.40.50.1100">
    <property type="match status" value="1"/>
</dbReference>
<evidence type="ECO:0008006" key="2">
    <source>
        <dbReference type="Google" id="ProtNLM"/>
    </source>
</evidence>
<comment type="caution">
    <text evidence="1">The sequence shown here is derived from an EMBL/GenBank/DDBJ whole genome shotgun (WGS) entry which is preliminary data.</text>
</comment>
<protein>
    <recommendedName>
        <fullName evidence="2">Tryptophan synthase</fullName>
    </recommendedName>
</protein>
<organism evidence="1">
    <name type="scientific">marine sediment metagenome</name>
    <dbReference type="NCBI Taxonomy" id="412755"/>
    <lineage>
        <taxon>unclassified sequences</taxon>
        <taxon>metagenomes</taxon>
        <taxon>ecological metagenomes</taxon>
    </lineage>
</organism>
<dbReference type="AlphaFoldDB" id="X1HJ22"/>
<sequence>MERTKFILDEKEMPTAWYNIQADLPEPLPPLLHPGTKE</sequence>
<reference evidence="1" key="1">
    <citation type="journal article" date="2014" name="Front. Microbiol.">
        <title>High frequency of phylogenetically diverse reductive dehalogenase-homologous genes in deep subseafloor sedimentary metagenomes.</title>
        <authorList>
            <person name="Kawai M."/>
            <person name="Futagami T."/>
            <person name="Toyoda A."/>
            <person name="Takaki Y."/>
            <person name="Nishi S."/>
            <person name="Hori S."/>
            <person name="Arai W."/>
            <person name="Tsubouchi T."/>
            <person name="Morono Y."/>
            <person name="Uchiyama I."/>
            <person name="Ito T."/>
            <person name="Fujiyama A."/>
            <person name="Inagaki F."/>
            <person name="Takami H."/>
        </authorList>
    </citation>
    <scope>NUCLEOTIDE SEQUENCE</scope>
    <source>
        <strain evidence="1">Expedition CK06-06</strain>
    </source>
</reference>